<protein>
    <submittedName>
        <fullName evidence="1">Uncharacterized protein</fullName>
    </submittedName>
</protein>
<comment type="caution">
    <text evidence="1">The sequence shown here is derived from an EMBL/GenBank/DDBJ whole genome shotgun (WGS) entry which is preliminary data.</text>
</comment>
<reference evidence="1" key="1">
    <citation type="submission" date="2021-02" db="EMBL/GenBank/DDBJ databases">
        <authorList>
            <person name="Dougan E. K."/>
            <person name="Rhodes N."/>
            <person name="Thang M."/>
            <person name="Chan C."/>
        </authorList>
    </citation>
    <scope>NUCLEOTIDE SEQUENCE</scope>
</reference>
<dbReference type="EMBL" id="CAJNNW010003635">
    <property type="protein sequence ID" value="CAE8645585.1"/>
    <property type="molecule type" value="Genomic_DNA"/>
</dbReference>
<dbReference type="Gene3D" id="2.30.30.100">
    <property type="match status" value="1"/>
</dbReference>
<dbReference type="InterPro" id="IPR010920">
    <property type="entry name" value="LSM_dom_sf"/>
</dbReference>
<dbReference type="SUPFAM" id="SSF50182">
    <property type="entry name" value="Sm-like ribonucleoproteins"/>
    <property type="match status" value="1"/>
</dbReference>
<evidence type="ECO:0000313" key="1">
    <source>
        <dbReference type="EMBL" id="CAE8645585.1"/>
    </source>
</evidence>
<proteinExistence type="predicted"/>
<organism evidence="1 2">
    <name type="scientific">Polarella glacialis</name>
    <name type="common">Dinoflagellate</name>
    <dbReference type="NCBI Taxonomy" id="89957"/>
    <lineage>
        <taxon>Eukaryota</taxon>
        <taxon>Sar</taxon>
        <taxon>Alveolata</taxon>
        <taxon>Dinophyceae</taxon>
        <taxon>Suessiales</taxon>
        <taxon>Suessiaceae</taxon>
        <taxon>Polarella</taxon>
    </lineage>
</organism>
<gene>
    <name evidence="1" type="ORF">PGLA2088_LOCUS4030</name>
</gene>
<evidence type="ECO:0000313" key="2">
    <source>
        <dbReference type="Proteomes" id="UP000626109"/>
    </source>
</evidence>
<dbReference type="AlphaFoldDB" id="A0A813I610"/>
<name>A0A813I610_POLGL</name>
<dbReference type="Proteomes" id="UP000626109">
    <property type="component" value="Unassembled WGS sequence"/>
</dbReference>
<accession>A0A813I610</accession>
<sequence>MSLDGKGYEREGWAKLWSCGIMLALVEIVDVTRSTCGLAQGGLLVWSPVQDLRGSCLAQLLARLALSPFHFAKMRLVRFLMKLSSESVVVELKNSTVVQGTITGVYMSMNAHMKTSSSQSRASRQFPWTT</sequence>